<dbReference type="InterPro" id="IPR010126">
    <property type="entry name" value="Esterase_phb"/>
</dbReference>
<dbReference type="SUPFAM" id="SSF53474">
    <property type="entry name" value="alpha/beta-Hydrolases"/>
    <property type="match status" value="1"/>
</dbReference>
<dbReference type="PANTHER" id="PTHR43037">
    <property type="entry name" value="UNNAMED PRODUCT-RELATED"/>
    <property type="match status" value="1"/>
</dbReference>
<dbReference type="Gene3D" id="3.40.50.1820">
    <property type="entry name" value="alpha/beta hydrolase"/>
    <property type="match status" value="1"/>
</dbReference>
<protein>
    <submittedName>
        <fullName evidence="4">PHB depolymerase family esterase</fullName>
    </submittedName>
</protein>
<proteinExistence type="predicted"/>
<feature type="region of interest" description="Disordered" evidence="3">
    <location>
        <begin position="65"/>
        <end position="85"/>
    </location>
</feature>
<evidence type="ECO:0000256" key="2">
    <source>
        <dbReference type="ARBA" id="ARBA00022801"/>
    </source>
</evidence>
<accession>A0ABX7B643</accession>
<evidence type="ECO:0000256" key="1">
    <source>
        <dbReference type="ARBA" id="ARBA00022729"/>
    </source>
</evidence>
<name>A0ABX7B643_9PROT</name>
<evidence type="ECO:0000256" key="3">
    <source>
        <dbReference type="SAM" id="MobiDB-lite"/>
    </source>
</evidence>
<evidence type="ECO:0000313" key="5">
    <source>
        <dbReference type="Proteomes" id="UP000595197"/>
    </source>
</evidence>
<dbReference type="EMBL" id="CP067420">
    <property type="protein sequence ID" value="QQP89100.1"/>
    <property type="molecule type" value="Genomic_DNA"/>
</dbReference>
<gene>
    <name evidence="4" type="ORF">IGS68_24390</name>
</gene>
<reference evidence="4" key="1">
    <citation type="submission" date="2021-02" db="EMBL/GenBank/DDBJ databases">
        <title>Skermanella TT6 skin isolate.</title>
        <authorList>
            <person name="Lee K."/>
            <person name="Ganzorig M."/>
        </authorList>
    </citation>
    <scope>NUCLEOTIDE SEQUENCE</scope>
    <source>
        <strain evidence="4">TT6</strain>
    </source>
</reference>
<keyword evidence="1" id="KW-0732">Signal</keyword>
<evidence type="ECO:0000313" key="4">
    <source>
        <dbReference type="EMBL" id="QQP89100.1"/>
    </source>
</evidence>
<sequence length="413" mass="42006">MNSRFPSGMPPEFAEATRLTGAGKLAEATALIQRMLNGGGAAPSAPADPASTVIDVEPVRLDGGQAKPAPGPSAKFAGRLHPRSGPLPGLGETLRGLAARGMPAGFDIGGGFPRPAADPLPDGASFETKSHAGPAGTRDYKLYVPASRTGRPMPLVVMLHGCTQSPDDFAAGTRMNAAAEELGFLVAYPAQPSSANAQRCWNWFKPEDQGRDRGEPSLIAGITRQVMRDHPVDPERVYVAGLSAGGATAAILGAAYPDLYAAIGVHSGLPSGAARDLPSAFAAMRQGAPGTGTAGGGGAVPTIVFHGDRDGTVHPGNGDAVAAQALAHPAARKAGLRATVERGQTPGGRAFSRTVHADPSGSALCEQWSIAGAGHAWAGGSPSGSYTDPAGPDATREMLRFFLSHRNDRAGAA</sequence>
<organism evidence="4 5">
    <name type="scientific">Skermanella cutis</name>
    <dbReference type="NCBI Taxonomy" id="2775420"/>
    <lineage>
        <taxon>Bacteria</taxon>
        <taxon>Pseudomonadati</taxon>
        <taxon>Pseudomonadota</taxon>
        <taxon>Alphaproteobacteria</taxon>
        <taxon>Rhodospirillales</taxon>
        <taxon>Azospirillaceae</taxon>
        <taxon>Skermanella</taxon>
    </lineage>
</organism>
<dbReference type="Proteomes" id="UP000595197">
    <property type="component" value="Chromosome"/>
</dbReference>
<dbReference type="PANTHER" id="PTHR43037:SF1">
    <property type="entry name" value="BLL1128 PROTEIN"/>
    <property type="match status" value="1"/>
</dbReference>
<keyword evidence="5" id="KW-1185">Reference proteome</keyword>
<dbReference type="InterPro" id="IPR050955">
    <property type="entry name" value="Plant_Biomass_Hydrol_Est"/>
</dbReference>
<dbReference type="Pfam" id="PF10503">
    <property type="entry name" value="Esterase_PHB"/>
    <property type="match status" value="1"/>
</dbReference>
<keyword evidence="2" id="KW-0378">Hydrolase</keyword>
<dbReference type="NCBIfam" id="TIGR01840">
    <property type="entry name" value="esterase_phb"/>
    <property type="match status" value="1"/>
</dbReference>
<dbReference type="RefSeq" id="WP_201074916.1">
    <property type="nucleotide sequence ID" value="NZ_CP067420.1"/>
</dbReference>
<dbReference type="InterPro" id="IPR029058">
    <property type="entry name" value="AB_hydrolase_fold"/>
</dbReference>